<evidence type="ECO:0000256" key="14">
    <source>
        <dbReference type="ARBA" id="ARBA00023328"/>
    </source>
</evidence>
<feature type="region of interest" description="Disordered" evidence="17">
    <location>
        <begin position="282"/>
        <end position="368"/>
    </location>
</feature>
<evidence type="ECO:0000256" key="1">
    <source>
        <dbReference type="ARBA" id="ARBA00003767"/>
    </source>
</evidence>
<dbReference type="InterPro" id="IPR051061">
    <property type="entry name" value="Zinc_finger_trans_reg"/>
</dbReference>
<keyword evidence="7 16" id="KW-0863">Zinc-finger</keyword>
<evidence type="ECO:0000256" key="8">
    <source>
        <dbReference type="ARBA" id="ARBA00022833"/>
    </source>
</evidence>
<dbReference type="PANTHER" id="PTHR46179">
    <property type="entry name" value="ZINC FINGER PROTEIN"/>
    <property type="match status" value="1"/>
</dbReference>
<feature type="compositionally biased region" description="Gly residues" evidence="17">
    <location>
        <begin position="285"/>
        <end position="305"/>
    </location>
</feature>
<keyword evidence="9" id="KW-0995">Kinetochore</keyword>
<evidence type="ECO:0000256" key="7">
    <source>
        <dbReference type="ARBA" id="ARBA00022771"/>
    </source>
</evidence>
<dbReference type="SUPFAM" id="SSF57667">
    <property type="entry name" value="beta-beta-alpha zinc fingers"/>
    <property type="match status" value="2"/>
</dbReference>
<feature type="compositionally biased region" description="Gly residues" evidence="17">
    <location>
        <begin position="337"/>
        <end position="347"/>
    </location>
</feature>
<dbReference type="OrthoDB" id="8823111at2759"/>
<keyword evidence="8" id="KW-0862">Zinc</keyword>
<evidence type="ECO:0000256" key="4">
    <source>
        <dbReference type="ARBA" id="ARBA00022454"/>
    </source>
</evidence>
<evidence type="ECO:0000256" key="15">
    <source>
        <dbReference type="ARBA" id="ARBA00067232"/>
    </source>
</evidence>
<feature type="domain" description="C2H2-type" evidence="18">
    <location>
        <begin position="854"/>
        <end position="882"/>
    </location>
</feature>
<feature type="region of interest" description="Disordered" evidence="17">
    <location>
        <begin position="573"/>
        <end position="721"/>
    </location>
</feature>
<feature type="compositionally biased region" description="Basic and acidic residues" evidence="17">
    <location>
        <begin position="686"/>
        <end position="708"/>
    </location>
</feature>
<feature type="compositionally biased region" description="Basic residues" evidence="17">
    <location>
        <begin position="709"/>
        <end position="721"/>
    </location>
</feature>
<feature type="compositionally biased region" description="Acidic residues" evidence="17">
    <location>
        <begin position="657"/>
        <end position="669"/>
    </location>
</feature>
<proteinExistence type="predicted"/>
<dbReference type="GO" id="GO:0008270">
    <property type="term" value="F:zinc ion binding"/>
    <property type="evidence" value="ECO:0007669"/>
    <property type="project" value="UniProtKB-KW"/>
</dbReference>
<keyword evidence="13" id="KW-0539">Nucleus</keyword>
<evidence type="ECO:0000259" key="18">
    <source>
        <dbReference type="PROSITE" id="PS50157"/>
    </source>
</evidence>
<evidence type="ECO:0000256" key="3">
    <source>
        <dbReference type="ARBA" id="ARBA00004629"/>
    </source>
</evidence>
<dbReference type="FunFam" id="3.30.160.60:FF:000503">
    <property type="entry name" value="Zinc finger protein 276"/>
    <property type="match status" value="1"/>
</dbReference>
<keyword evidence="4" id="KW-0158">Chromosome</keyword>
<dbReference type="Gene3D" id="3.30.160.60">
    <property type="entry name" value="Classic Zinc Finger"/>
    <property type="match status" value="4"/>
</dbReference>
<evidence type="ECO:0000256" key="12">
    <source>
        <dbReference type="ARBA" id="ARBA00023163"/>
    </source>
</evidence>
<dbReference type="Proteomes" id="UP000694542">
    <property type="component" value="Chromosome 5"/>
</dbReference>
<feature type="compositionally biased region" description="Low complexity" evidence="17">
    <location>
        <begin position="348"/>
        <end position="362"/>
    </location>
</feature>
<dbReference type="PROSITE" id="PS50157">
    <property type="entry name" value="ZINC_FINGER_C2H2_2"/>
    <property type="match status" value="4"/>
</dbReference>
<keyword evidence="14" id="KW-0137">Centromere</keyword>
<organism evidence="19 20">
    <name type="scientific">Canis lupus familiaris</name>
    <name type="common">Dog</name>
    <name type="synonym">Canis familiaris</name>
    <dbReference type="NCBI Taxonomy" id="9615"/>
    <lineage>
        <taxon>Eukaryota</taxon>
        <taxon>Metazoa</taxon>
        <taxon>Chordata</taxon>
        <taxon>Craniata</taxon>
        <taxon>Vertebrata</taxon>
        <taxon>Euteleostomi</taxon>
        <taxon>Mammalia</taxon>
        <taxon>Eutheria</taxon>
        <taxon>Laurasiatheria</taxon>
        <taxon>Carnivora</taxon>
        <taxon>Caniformia</taxon>
        <taxon>Canidae</taxon>
        <taxon>Canis</taxon>
    </lineage>
</organism>
<feature type="region of interest" description="Disordered" evidence="17">
    <location>
        <begin position="156"/>
        <end position="246"/>
    </location>
</feature>
<evidence type="ECO:0000256" key="10">
    <source>
        <dbReference type="ARBA" id="ARBA00023015"/>
    </source>
</evidence>
<keyword evidence="12" id="KW-0804">Transcription</keyword>
<feature type="domain" description="C2H2-type" evidence="18">
    <location>
        <begin position="765"/>
        <end position="795"/>
    </location>
</feature>
<reference evidence="19" key="1">
    <citation type="submission" date="2018-10" db="EMBL/GenBank/DDBJ databases">
        <title>De novo assembly of a Great Dane genome.</title>
        <authorList>
            <person name="Kidd J.M."/>
            <person name="Pendleton A.L."/>
            <person name="Shen F."/>
            <person name="Emery S."/>
        </authorList>
    </citation>
    <scope>NUCLEOTIDE SEQUENCE [LARGE SCALE GENOMIC DNA]</scope>
    <source>
        <strain evidence="19">Great Dane</strain>
    </source>
</reference>
<dbReference type="GO" id="GO:0003677">
    <property type="term" value="F:DNA binding"/>
    <property type="evidence" value="ECO:0007669"/>
    <property type="project" value="UniProtKB-KW"/>
</dbReference>
<keyword evidence="10" id="KW-0805">Transcription regulation</keyword>
<keyword evidence="11" id="KW-0238">DNA-binding</keyword>
<dbReference type="InterPro" id="IPR036236">
    <property type="entry name" value="Znf_C2H2_sf"/>
</dbReference>
<feature type="compositionally biased region" description="Low complexity" evidence="17">
    <location>
        <begin position="205"/>
        <end position="214"/>
    </location>
</feature>
<feature type="region of interest" description="Disordered" evidence="17">
    <location>
        <begin position="1"/>
        <end position="100"/>
    </location>
</feature>
<evidence type="ECO:0000256" key="6">
    <source>
        <dbReference type="ARBA" id="ARBA00022737"/>
    </source>
</evidence>
<dbReference type="FunFam" id="3.30.160.60:FF:000400">
    <property type="entry name" value="Zinc finger protein 276"/>
    <property type="match status" value="1"/>
</dbReference>
<feature type="domain" description="C2H2-type" evidence="18">
    <location>
        <begin position="796"/>
        <end position="823"/>
    </location>
</feature>
<keyword evidence="5" id="KW-0479">Metal-binding</keyword>
<dbReference type="GO" id="GO:0005634">
    <property type="term" value="C:nucleus"/>
    <property type="evidence" value="ECO:0007669"/>
    <property type="project" value="UniProtKB-SubCell"/>
</dbReference>
<comment type="subcellular location">
    <subcellularLocation>
        <location evidence="3">Chromosome</location>
        <location evidence="3">Centromere</location>
        <location evidence="3">Kinetochore</location>
    </subcellularLocation>
    <subcellularLocation>
        <location evidence="2">Nucleus</location>
    </subcellularLocation>
</comment>
<accession>A0A8C0TPN0</accession>
<protein>
    <recommendedName>
        <fullName evidence="15">Zinc finger protein 276</fullName>
    </recommendedName>
</protein>
<feature type="compositionally biased region" description="Polar residues" evidence="17">
    <location>
        <begin position="575"/>
        <end position="591"/>
    </location>
</feature>
<evidence type="ECO:0000256" key="9">
    <source>
        <dbReference type="ARBA" id="ARBA00022838"/>
    </source>
</evidence>
<feature type="compositionally biased region" description="Low complexity" evidence="17">
    <location>
        <begin position="76"/>
        <end position="97"/>
    </location>
</feature>
<keyword evidence="6" id="KW-0677">Repeat</keyword>
<comment type="function">
    <text evidence="1">May be involved in transcriptional regulation.</text>
</comment>
<evidence type="ECO:0000256" key="17">
    <source>
        <dbReference type="SAM" id="MobiDB-lite"/>
    </source>
</evidence>
<dbReference type="FunFam" id="3.30.160.60:FF:000219">
    <property type="entry name" value="Zinc finger protein 276"/>
    <property type="match status" value="1"/>
</dbReference>
<feature type="compositionally biased region" description="Pro residues" evidence="17">
    <location>
        <begin position="215"/>
        <end position="224"/>
    </location>
</feature>
<sequence>MFSAAGVPRGTLAKSCPKAPRHPPPRGHAAPRETHRLRGHPQCPVAHGSLYPLGPAPYLDGGELLPPGQQVQMHSGQLQQLEGAGQAAQRGGQVGAAPQPVGEQRQRVVLQCPVQVEVLHQDLPQHRAQRRVPAHARAPTPQLALQAQTVVLGQRAAAHAGGRGSGVREQGPGPAGCAPPGAPAPHPHGPQQPGGLAAEPPSRGPPRQLGAPRGRGPPPRPPGRAPGLAEGPLYLSSPAEPRPPPLGSDLPAAVLFRRPRLRPSVWAVTLGDGACAGLRPSAQGAGAGAGRGPGGGRAGPGGGRAGPRAARGASLPPPPTPARPPHPGSSWRVLGPAAGGRAVGAGGAVRARSPSLRAGAWPRRPRRKRVLLARTGGEPSSLRNRPGSCHGALSPLPWEVLLTESPQHFWQGTWGQFRQTTSRGASFHQGLPASAGGGRPPGPSSVSVRLQELPCPVLPVPWPPQVLPAESQRLPDGPPEDLHKGWCPAPTRGRGGSVSGGPDHFEPPASCGALPNLQRTLSSEYCGVIQAVWGCDQGHDYTMDADSSCGALLLDSALAVKWTWDKEMAPWLTQHRGSNPTGAAPQSSQGRATTAPAETETLPSTDLAQPSSDVNPVGPGLGPPSQPSFPSSGAPGRLGEKQVPSSTSDDRVKDEFSDLSEGDILSEDENDKKQNTQSSDESFEPYPEKKVSGKKSESKEAKKSEEPKIRKKPGPKPGWKNKLRCEREELPTIYKCPYQGCTAVYRGADGMKKHIKEHHEEVRERPCPHPGCNKVFMIDRYLQRHVKLIHTEVRNYICDECGQTFKQRKHLLVHQMRHSGAKPLQCEVCGFQCRQRASLKYHMTKHKAETELDFACDQCGRRFEKAHNLNVHMSMVHPLTQTQDKALTLEPAPGPVEGQAVKPEPT</sequence>
<dbReference type="GO" id="GO:0000776">
    <property type="term" value="C:kinetochore"/>
    <property type="evidence" value="ECO:0007669"/>
    <property type="project" value="UniProtKB-KW"/>
</dbReference>
<gene>
    <name evidence="19" type="primary">ZNF276</name>
</gene>
<dbReference type="PROSITE" id="PS00028">
    <property type="entry name" value="ZINC_FINGER_C2H2_1"/>
    <property type="match status" value="3"/>
</dbReference>
<dbReference type="PANTHER" id="PTHR46179:SF9">
    <property type="entry name" value="ZINC FINGER PROTEIN 653"/>
    <property type="match status" value="1"/>
</dbReference>
<evidence type="ECO:0000256" key="16">
    <source>
        <dbReference type="PROSITE-ProRule" id="PRU00042"/>
    </source>
</evidence>
<evidence type="ECO:0000313" key="19">
    <source>
        <dbReference type="Ensembl" id="ENSCAFP00040037870.1"/>
    </source>
</evidence>
<dbReference type="AlphaFoldDB" id="A0A8C0TPN0"/>
<feature type="domain" description="C2H2-type" evidence="18">
    <location>
        <begin position="824"/>
        <end position="851"/>
    </location>
</feature>
<feature type="region of interest" description="Disordered" evidence="17">
    <location>
        <begin position="426"/>
        <end position="447"/>
    </location>
</feature>
<feature type="compositionally biased region" description="Pro residues" evidence="17">
    <location>
        <begin position="180"/>
        <end position="190"/>
    </location>
</feature>
<evidence type="ECO:0000256" key="11">
    <source>
        <dbReference type="ARBA" id="ARBA00023125"/>
    </source>
</evidence>
<feature type="compositionally biased region" description="Low complexity" evidence="17">
    <location>
        <begin position="167"/>
        <end position="179"/>
    </location>
</feature>
<reference evidence="19" key="2">
    <citation type="submission" date="2025-08" db="UniProtKB">
        <authorList>
            <consortium name="Ensembl"/>
        </authorList>
    </citation>
    <scope>IDENTIFICATION</scope>
</reference>
<evidence type="ECO:0000256" key="2">
    <source>
        <dbReference type="ARBA" id="ARBA00004123"/>
    </source>
</evidence>
<evidence type="ECO:0000256" key="13">
    <source>
        <dbReference type="ARBA" id="ARBA00023242"/>
    </source>
</evidence>
<name>A0A8C0TPN0_CANLF</name>
<dbReference type="SMART" id="SM00355">
    <property type="entry name" value="ZnF_C2H2"/>
    <property type="match status" value="5"/>
</dbReference>
<dbReference type="Ensembl" id="ENSCAFT00040043412.1">
    <property type="protein sequence ID" value="ENSCAFP00040037870.1"/>
    <property type="gene ID" value="ENSCAFG00040023365.1"/>
</dbReference>
<evidence type="ECO:0000313" key="20">
    <source>
        <dbReference type="Proteomes" id="UP000694542"/>
    </source>
</evidence>
<dbReference type="InterPro" id="IPR013087">
    <property type="entry name" value="Znf_C2H2_type"/>
</dbReference>
<feature type="compositionally biased region" description="Low complexity" evidence="17">
    <location>
        <begin position="592"/>
        <end position="605"/>
    </location>
</feature>
<evidence type="ECO:0000256" key="5">
    <source>
        <dbReference type="ARBA" id="ARBA00022723"/>
    </source>
</evidence>
<dbReference type="Pfam" id="PF00096">
    <property type="entry name" value="zf-C2H2"/>
    <property type="match status" value="2"/>
</dbReference>
<feature type="compositionally biased region" description="Pro residues" evidence="17">
    <location>
        <begin position="315"/>
        <end position="327"/>
    </location>
</feature>